<reference evidence="1 2" key="1">
    <citation type="submission" date="2020-10" db="EMBL/GenBank/DDBJ databases">
        <title>Plant Genome Project.</title>
        <authorList>
            <person name="Zhang R.-G."/>
        </authorList>
    </citation>
    <scope>NUCLEOTIDE SEQUENCE [LARGE SCALE GENOMIC DNA]</scope>
    <source>
        <strain evidence="1">FAFU-HL-1</strain>
        <tissue evidence="1">Leaf</tissue>
    </source>
</reference>
<comment type="caution">
    <text evidence="1">The sequence shown here is derived from an EMBL/GenBank/DDBJ whole genome shotgun (WGS) entry which is preliminary data.</text>
</comment>
<dbReference type="EMBL" id="JADGMS010000001">
    <property type="protein sequence ID" value="KAF9690017.1"/>
    <property type="molecule type" value="Genomic_DNA"/>
</dbReference>
<dbReference type="AlphaFoldDB" id="A0A835TMY3"/>
<organism evidence="1 2">
    <name type="scientific">Salix dunnii</name>
    <dbReference type="NCBI Taxonomy" id="1413687"/>
    <lineage>
        <taxon>Eukaryota</taxon>
        <taxon>Viridiplantae</taxon>
        <taxon>Streptophyta</taxon>
        <taxon>Embryophyta</taxon>
        <taxon>Tracheophyta</taxon>
        <taxon>Spermatophyta</taxon>
        <taxon>Magnoliopsida</taxon>
        <taxon>eudicotyledons</taxon>
        <taxon>Gunneridae</taxon>
        <taxon>Pentapetalae</taxon>
        <taxon>rosids</taxon>
        <taxon>fabids</taxon>
        <taxon>Malpighiales</taxon>
        <taxon>Salicaceae</taxon>
        <taxon>Saliceae</taxon>
        <taxon>Salix</taxon>
    </lineage>
</organism>
<gene>
    <name evidence="1" type="ORF">SADUNF_Sadunf01G0152200</name>
</gene>
<proteinExistence type="predicted"/>
<keyword evidence="2" id="KW-1185">Reference proteome</keyword>
<sequence>MADWPHLWTTGRCSVASRSRVQSLPSQKPNKSTSALFLLIVLVDDFEIAKRATLLFSRENDFFELDDRNNLSTNMKQETNPASRFIGEAVLDSLEKQVCQLHNFLEEKEQHERYCK</sequence>
<accession>A0A835TMY3</accession>
<protein>
    <submittedName>
        <fullName evidence="1">Uncharacterized protein</fullName>
    </submittedName>
</protein>
<evidence type="ECO:0000313" key="1">
    <source>
        <dbReference type="EMBL" id="KAF9690017.1"/>
    </source>
</evidence>
<evidence type="ECO:0000313" key="2">
    <source>
        <dbReference type="Proteomes" id="UP000657918"/>
    </source>
</evidence>
<name>A0A835TMY3_9ROSI</name>
<dbReference type="Proteomes" id="UP000657918">
    <property type="component" value="Unassembled WGS sequence"/>
</dbReference>